<evidence type="ECO:0000256" key="1">
    <source>
        <dbReference type="SAM" id="MobiDB-lite"/>
    </source>
</evidence>
<protein>
    <recommendedName>
        <fullName evidence="4">HIT-type domain-containing protein</fullName>
    </recommendedName>
</protein>
<feature type="region of interest" description="Disordered" evidence="1">
    <location>
        <begin position="173"/>
        <end position="255"/>
    </location>
</feature>
<dbReference type="EMBL" id="KZ857387">
    <property type="protein sequence ID" value="RDX53310.1"/>
    <property type="molecule type" value="Genomic_DNA"/>
</dbReference>
<sequence>MASTSTRTTSLPRPVVKRANQTWPGHSSSRNHFEDFLKELGSTTEIAHLCCIPRPNGPPCAHAQMRKRSTSNVRSKARSSSRAADKVRASGIEEGASPMALTGSSRPEIRGRTMSSPKVSGQLTTGMPVSLKSPALSSIDIESHDASATYHYLASARDSLLSFISGVPIEERPSRAPTRTFRDHSVSISAGASSNSRARSMASSESRPRAISRVSAQLSPTRFSTRGRSPSPTPSIDSVDTASSSEAPATPRTNSILAHELPASSSLEELERTSRFRVPCVCTSCKRAGSNFPSCAKCGDVWCSRDCRVGTAGTHACHGRMVSA</sequence>
<dbReference type="Proteomes" id="UP000256964">
    <property type="component" value="Unassembled WGS sequence"/>
</dbReference>
<proteinExistence type="predicted"/>
<dbReference type="STRING" id="139420.A0A371DLA4"/>
<reference evidence="2 3" key="1">
    <citation type="journal article" date="2018" name="Biotechnol. Biofuels">
        <title>Integrative visual omics of the white-rot fungus Polyporus brumalis exposes the biotechnological potential of its oxidative enzymes for delignifying raw plant biomass.</title>
        <authorList>
            <person name="Miyauchi S."/>
            <person name="Rancon A."/>
            <person name="Drula E."/>
            <person name="Hage H."/>
            <person name="Chaduli D."/>
            <person name="Favel A."/>
            <person name="Grisel S."/>
            <person name="Henrissat B."/>
            <person name="Herpoel-Gimbert I."/>
            <person name="Ruiz-Duenas F.J."/>
            <person name="Chevret D."/>
            <person name="Hainaut M."/>
            <person name="Lin J."/>
            <person name="Wang M."/>
            <person name="Pangilinan J."/>
            <person name="Lipzen A."/>
            <person name="Lesage-Meessen L."/>
            <person name="Navarro D."/>
            <person name="Riley R."/>
            <person name="Grigoriev I.V."/>
            <person name="Zhou S."/>
            <person name="Raouche S."/>
            <person name="Rosso M.N."/>
        </authorList>
    </citation>
    <scope>NUCLEOTIDE SEQUENCE [LARGE SCALE GENOMIC DNA]</scope>
    <source>
        <strain evidence="2 3">BRFM 1820</strain>
    </source>
</reference>
<feature type="compositionally biased region" description="Basic and acidic residues" evidence="1">
    <location>
        <begin position="173"/>
        <end position="185"/>
    </location>
</feature>
<feature type="compositionally biased region" description="Basic residues" evidence="1">
    <location>
        <begin position="64"/>
        <end position="79"/>
    </location>
</feature>
<evidence type="ECO:0008006" key="4">
    <source>
        <dbReference type="Google" id="ProtNLM"/>
    </source>
</evidence>
<feature type="compositionally biased region" description="Polar residues" evidence="1">
    <location>
        <begin position="236"/>
        <end position="255"/>
    </location>
</feature>
<feature type="compositionally biased region" description="Low complexity" evidence="1">
    <location>
        <begin position="1"/>
        <end position="10"/>
    </location>
</feature>
<keyword evidence="3" id="KW-1185">Reference proteome</keyword>
<dbReference type="AlphaFoldDB" id="A0A371DLA4"/>
<gene>
    <name evidence="2" type="ORF">OH76DRAFT_1210571</name>
</gene>
<name>A0A371DLA4_9APHY</name>
<feature type="region of interest" description="Disordered" evidence="1">
    <location>
        <begin position="1"/>
        <end position="30"/>
    </location>
</feature>
<dbReference type="OrthoDB" id="2526979at2759"/>
<feature type="compositionally biased region" description="Polar residues" evidence="1">
    <location>
        <begin position="19"/>
        <end position="30"/>
    </location>
</feature>
<accession>A0A371DLA4</accession>
<feature type="region of interest" description="Disordered" evidence="1">
    <location>
        <begin position="61"/>
        <end position="125"/>
    </location>
</feature>
<feature type="compositionally biased region" description="Low complexity" evidence="1">
    <location>
        <begin position="186"/>
        <end position="205"/>
    </location>
</feature>
<feature type="compositionally biased region" description="Low complexity" evidence="1">
    <location>
        <begin position="219"/>
        <end position="230"/>
    </location>
</feature>
<evidence type="ECO:0000313" key="3">
    <source>
        <dbReference type="Proteomes" id="UP000256964"/>
    </source>
</evidence>
<feature type="compositionally biased region" description="Polar residues" evidence="1">
    <location>
        <begin position="113"/>
        <end position="125"/>
    </location>
</feature>
<organism evidence="2 3">
    <name type="scientific">Lentinus brumalis</name>
    <dbReference type="NCBI Taxonomy" id="2498619"/>
    <lineage>
        <taxon>Eukaryota</taxon>
        <taxon>Fungi</taxon>
        <taxon>Dikarya</taxon>
        <taxon>Basidiomycota</taxon>
        <taxon>Agaricomycotina</taxon>
        <taxon>Agaricomycetes</taxon>
        <taxon>Polyporales</taxon>
        <taxon>Polyporaceae</taxon>
        <taxon>Lentinus</taxon>
    </lineage>
</organism>
<evidence type="ECO:0000313" key="2">
    <source>
        <dbReference type="EMBL" id="RDX53310.1"/>
    </source>
</evidence>